<keyword evidence="2" id="KW-1185">Reference proteome</keyword>
<name>A0A7Y4H1Q3_9BRAD</name>
<protein>
    <submittedName>
        <fullName evidence="1">Uncharacterized protein</fullName>
    </submittedName>
</protein>
<organism evidence="1 2">
    <name type="scientific">Bradyrhizobium archetypum</name>
    <dbReference type="NCBI Taxonomy" id="2721160"/>
    <lineage>
        <taxon>Bacteria</taxon>
        <taxon>Pseudomonadati</taxon>
        <taxon>Pseudomonadota</taxon>
        <taxon>Alphaproteobacteria</taxon>
        <taxon>Hyphomicrobiales</taxon>
        <taxon>Nitrobacteraceae</taxon>
        <taxon>Bradyrhizobium</taxon>
    </lineage>
</organism>
<dbReference type="AlphaFoldDB" id="A0A7Y4H1Q3"/>
<gene>
    <name evidence="1" type="ORF">HCN50_07145</name>
</gene>
<evidence type="ECO:0000313" key="1">
    <source>
        <dbReference type="EMBL" id="NOJ46026.1"/>
    </source>
</evidence>
<accession>A0A7Y4H1Q3</accession>
<sequence length="69" mass="8091">MSDNELFEQSFTIAWNVLERTGELGEPIDTSRILSDTIIGMMRRGEKRRLLLSNVAIDEYRRRPIRPVQ</sequence>
<comment type="caution">
    <text evidence="1">The sequence shown here is derived from an EMBL/GenBank/DDBJ whole genome shotgun (WGS) entry which is preliminary data.</text>
</comment>
<reference evidence="1 2" key="1">
    <citation type="submission" date="2020-03" db="EMBL/GenBank/DDBJ databases">
        <title>Bradyrhizobium diversity isolated from nodules of Muelleranthus trifoliolatus.</title>
        <authorList>
            <person name="Klepa M."/>
            <person name="Helene L."/>
            <person name="Hungria M."/>
        </authorList>
    </citation>
    <scope>NUCLEOTIDE SEQUENCE [LARGE SCALE GENOMIC DNA]</scope>
    <source>
        <strain evidence="1 2">WSM 1744</strain>
    </source>
</reference>
<proteinExistence type="predicted"/>
<dbReference type="EMBL" id="JAAVLW010000002">
    <property type="protein sequence ID" value="NOJ46026.1"/>
    <property type="molecule type" value="Genomic_DNA"/>
</dbReference>
<evidence type="ECO:0000313" key="2">
    <source>
        <dbReference type="Proteomes" id="UP000528734"/>
    </source>
</evidence>
<dbReference type="Proteomes" id="UP000528734">
    <property type="component" value="Unassembled WGS sequence"/>
</dbReference>